<dbReference type="PANTHER" id="PTHR12631:SF10">
    <property type="entry name" value="BETA-XYLOSIDASE-LIKE PROTEIN-RELATED"/>
    <property type="match status" value="1"/>
</dbReference>
<feature type="chain" id="PRO_5039252563" evidence="4">
    <location>
        <begin position="26"/>
        <end position="371"/>
    </location>
</feature>
<name>A0A2H1KZH3_9MICO</name>
<dbReference type="SUPFAM" id="SSF51445">
    <property type="entry name" value="(Trans)glycosidases"/>
    <property type="match status" value="1"/>
</dbReference>
<proteinExistence type="inferred from homology"/>
<comment type="similarity">
    <text evidence="3">Belongs to the glycosyl hydrolase 5 (cellulase A) family.</text>
</comment>
<protein>
    <submittedName>
        <fullName evidence="6">Cellulase (Glycosyl hydrolase family 5)</fullName>
    </submittedName>
</protein>
<evidence type="ECO:0000256" key="3">
    <source>
        <dbReference type="RuleBase" id="RU361153"/>
    </source>
</evidence>
<dbReference type="Gene3D" id="3.20.20.80">
    <property type="entry name" value="Glycosidases"/>
    <property type="match status" value="1"/>
</dbReference>
<dbReference type="InterPro" id="IPR017853">
    <property type="entry name" value="GH"/>
</dbReference>
<evidence type="ECO:0000313" key="7">
    <source>
        <dbReference type="Proteomes" id="UP000234433"/>
    </source>
</evidence>
<dbReference type="InterPro" id="IPR051923">
    <property type="entry name" value="Glycosyl_Hydrolase_39"/>
</dbReference>
<feature type="domain" description="Glycoside hydrolase family 5" evidence="5">
    <location>
        <begin position="66"/>
        <end position="213"/>
    </location>
</feature>
<keyword evidence="2 3" id="KW-0326">Glycosidase</keyword>
<dbReference type="GO" id="GO:0000272">
    <property type="term" value="P:polysaccharide catabolic process"/>
    <property type="evidence" value="ECO:0007669"/>
    <property type="project" value="InterPro"/>
</dbReference>
<dbReference type="PANTHER" id="PTHR12631">
    <property type="entry name" value="ALPHA-L-IDURONIDASE"/>
    <property type="match status" value="1"/>
</dbReference>
<accession>A0A2H1KZH3</accession>
<dbReference type="InterPro" id="IPR001547">
    <property type="entry name" value="Glyco_hydro_5"/>
</dbReference>
<evidence type="ECO:0000259" key="5">
    <source>
        <dbReference type="Pfam" id="PF00150"/>
    </source>
</evidence>
<evidence type="ECO:0000313" key="6">
    <source>
        <dbReference type="EMBL" id="SMY05185.1"/>
    </source>
</evidence>
<dbReference type="AlphaFoldDB" id="A0A2H1KZH3"/>
<dbReference type="EMBL" id="FXZD01000021">
    <property type="protein sequence ID" value="SMY05185.1"/>
    <property type="molecule type" value="Genomic_DNA"/>
</dbReference>
<evidence type="ECO:0000256" key="2">
    <source>
        <dbReference type="ARBA" id="ARBA00023295"/>
    </source>
</evidence>
<reference evidence="6 7" key="1">
    <citation type="submission" date="2017-03" db="EMBL/GenBank/DDBJ databases">
        <authorList>
            <person name="Afonso C.L."/>
            <person name="Miller P.J."/>
            <person name="Scott M.A."/>
            <person name="Spackman E."/>
            <person name="Goraichik I."/>
            <person name="Dimitrov K.M."/>
            <person name="Suarez D.L."/>
            <person name="Swayne D.E."/>
        </authorList>
    </citation>
    <scope>NUCLEOTIDE SEQUENCE [LARGE SCALE GENOMIC DNA]</scope>
    <source>
        <strain evidence="6 7">CNRZ 918</strain>
    </source>
</reference>
<evidence type="ECO:0000256" key="4">
    <source>
        <dbReference type="SAM" id="SignalP"/>
    </source>
</evidence>
<dbReference type="Proteomes" id="UP000234433">
    <property type="component" value="Unassembled WGS sequence"/>
</dbReference>
<dbReference type="GO" id="GO:0004553">
    <property type="term" value="F:hydrolase activity, hydrolyzing O-glycosyl compounds"/>
    <property type="evidence" value="ECO:0007669"/>
    <property type="project" value="InterPro"/>
</dbReference>
<keyword evidence="4" id="KW-0732">Signal</keyword>
<organism evidence="6 7">
    <name type="scientific">Brevibacterium antiquum CNRZ 918</name>
    <dbReference type="NCBI Taxonomy" id="1255637"/>
    <lineage>
        <taxon>Bacteria</taxon>
        <taxon>Bacillati</taxon>
        <taxon>Actinomycetota</taxon>
        <taxon>Actinomycetes</taxon>
        <taxon>Micrococcales</taxon>
        <taxon>Brevibacteriaceae</taxon>
        <taxon>Brevibacterium</taxon>
    </lineage>
</organism>
<gene>
    <name evidence="6" type="ORF">BANT918_03294</name>
</gene>
<feature type="signal peptide" evidence="4">
    <location>
        <begin position="1"/>
        <end position="25"/>
    </location>
</feature>
<keyword evidence="1 3" id="KW-0378">Hydrolase</keyword>
<sequence>MLTRRSALCATVALFAGAGTMVACSDLPLPKAERPGMQNAPIRRLRAGATFHGFWNYESDREMILALRTLRNAGGRWVRIDLGWAAVETARGVDSDWALEKYDHAIEVARSEDLKVLLVLQRTPGWANGSDDEALAPNDPSVFGDFALRMSQRYEGKVSAIELWNEPNHSSFFTARQEGQEAPEHAAMVEDAYRKIKEYGPQGDEALVVLAGGTSEVDIGWWERMYALGVADFTDVVAVNPYPVPADASITDISNGSSRIQEIDQLMDLMAGEGDSSKSIWVTELGWSTHRSEVGSKDTRLNVDDETQADRFEEVVRLVEKDYPQIEMLLWYNLRDLGGSGDGFETGFGLLGHDLEPKPVLRRMDELFVGN</sequence>
<dbReference type="PROSITE" id="PS51257">
    <property type="entry name" value="PROKAR_LIPOPROTEIN"/>
    <property type="match status" value="1"/>
</dbReference>
<evidence type="ECO:0000256" key="1">
    <source>
        <dbReference type="ARBA" id="ARBA00022801"/>
    </source>
</evidence>
<dbReference type="Pfam" id="PF00150">
    <property type="entry name" value="Cellulase"/>
    <property type="match status" value="1"/>
</dbReference>